<dbReference type="InterPro" id="IPR029058">
    <property type="entry name" value="AB_hydrolase_fold"/>
</dbReference>
<dbReference type="Pfam" id="PF12146">
    <property type="entry name" value="Hydrolase_4"/>
    <property type="match status" value="1"/>
</dbReference>
<dbReference type="PANTHER" id="PTHR43265">
    <property type="entry name" value="ESTERASE ESTD"/>
    <property type="match status" value="1"/>
</dbReference>
<dbReference type="SUPFAM" id="SSF53474">
    <property type="entry name" value="alpha/beta-Hydrolases"/>
    <property type="match status" value="1"/>
</dbReference>
<dbReference type="InterPro" id="IPR022742">
    <property type="entry name" value="Hydrolase_4"/>
</dbReference>
<name>A0A2S9H3Y0_9BURK</name>
<accession>A0A2S9H3Y0</accession>
<dbReference type="Proteomes" id="UP000237839">
    <property type="component" value="Unassembled WGS sequence"/>
</dbReference>
<organism evidence="3 4">
    <name type="scientific">Solimicrobium silvestre</name>
    <dbReference type="NCBI Taxonomy" id="2099400"/>
    <lineage>
        <taxon>Bacteria</taxon>
        <taxon>Pseudomonadati</taxon>
        <taxon>Pseudomonadota</taxon>
        <taxon>Betaproteobacteria</taxon>
        <taxon>Burkholderiales</taxon>
        <taxon>Oxalobacteraceae</taxon>
        <taxon>Solimicrobium</taxon>
    </lineage>
</organism>
<dbReference type="AlphaFoldDB" id="A0A2S9H3Y0"/>
<proteinExistence type="predicted"/>
<feature type="domain" description="Serine aminopeptidase S33" evidence="2">
    <location>
        <begin position="213"/>
        <end position="302"/>
    </location>
</feature>
<evidence type="ECO:0000256" key="1">
    <source>
        <dbReference type="SAM" id="SignalP"/>
    </source>
</evidence>
<evidence type="ECO:0000259" key="2">
    <source>
        <dbReference type="Pfam" id="PF12146"/>
    </source>
</evidence>
<keyword evidence="3" id="KW-0378">Hydrolase</keyword>
<comment type="caution">
    <text evidence="3">The sequence shown here is derived from an EMBL/GenBank/DDBJ whole genome shotgun (WGS) entry which is preliminary data.</text>
</comment>
<dbReference type="OrthoDB" id="9809549at2"/>
<keyword evidence="1" id="KW-0732">Signal</keyword>
<dbReference type="InterPro" id="IPR053145">
    <property type="entry name" value="AB_hydrolase_Est10"/>
</dbReference>
<evidence type="ECO:0000313" key="3">
    <source>
        <dbReference type="EMBL" id="PRC94677.1"/>
    </source>
</evidence>
<gene>
    <name evidence="3" type="ORF">S2091_0680</name>
</gene>
<protein>
    <submittedName>
        <fullName evidence="3">Alpha/beta hydrolase family</fullName>
    </submittedName>
</protein>
<dbReference type="GO" id="GO:0052689">
    <property type="term" value="F:carboxylic ester hydrolase activity"/>
    <property type="evidence" value="ECO:0007669"/>
    <property type="project" value="TreeGrafter"/>
</dbReference>
<reference evidence="3 4" key="1">
    <citation type="submission" date="2018-02" db="EMBL/GenBank/DDBJ databases">
        <title>Solimicrobium silvestre gen. nov., sp. nov., isolated from alpine forest soil.</title>
        <authorList>
            <person name="Margesin R."/>
            <person name="Albuquerque L."/>
            <person name="Zhang D.-C."/>
            <person name="Froufe H.J.C."/>
            <person name="Severino R."/>
            <person name="Roxo I."/>
            <person name="Egas C."/>
            <person name="Da Costa M.S."/>
        </authorList>
    </citation>
    <scope>NUCLEOTIDE SEQUENCE [LARGE SCALE GENOMIC DNA]</scope>
    <source>
        <strain evidence="3 4">S20-91</strain>
    </source>
</reference>
<dbReference type="RefSeq" id="WP_105530390.1">
    <property type="nucleotide sequence ID" value="NZ_PUGF01000002.1"/>
</dbReference>
<keyword evidence="4" id="KW-1185">Reference proteome</keyword>
<dbReference type="Gene3D" id="3.40.50.1820">
    <property type="entry name" value="alpha/beta hydrolase"/>
    <property type="match status" value="1"/>
</dbReference>
<sequence>MQPYLKNTLILVALLALPPLTQAETETGTEIQAAAKTEISAETPASLLKDHKGYWLGDLKIPNGPTLKIGAELFTRADGSYWASVSSPDQDAYDIPVKSIHGTGDALELDFSFAAMKLTWVNDHFMGDYKQGDFAQSMEMKQVSEFPMKVRAQTPKAPFPYKDETLAISSTDGVTLGATLSIPNGKTHPNVVILVSGSGPNNRDEDAAGHQPFAVLADYLARQGVAVLRYDKRGVGRSTGDYEQHTTAQLIDDLNAVVQALKARKEFNHLGLIGHSEGPGIAAAVAAHQPKSVDFVISLAGVGLPGLDMMLLQDHIWAKDHGASPAEEERILTIYVQKFYETIIAQADVEPRIVALKALYSGLAPEDQALVKKLKMNMGSLSLAQAKQPGLRTLLMSNPALDWRMVRCPVLALNGSLDHQVPVESLAGIVAALKAGGNPKVESAILPSLNHLFQTAKTGGEEEYDKIDETIAPGALQKIAAFSIQH</sequence>
<dbReference type="EMBL" id="PUGF01000002">
    <property type="protein sequence ID" value="PRC94677.1"/>
    <property type="molecule type" value="Genomic_DNA"/>
</dbReference>
<feature type="signal peptide" evidence="1">
    <location>
        <begin position="1"/>
        <end position="23"/>
    </location>
</feature>
<dbReference type="PANTHER" id="PTHR43265:SF1">
    <property type="entry name" value="ESTERASE ESTD"/>
    <property type="match status" value="1"/>
</dbReference>
<feature type="chain" id="PRO_5015727833" evidence="1">
    <location>
        <begin position="24"/>
        <end position="486"/>
    </location>
</feature>
<evidence type="ECO:0000313" key="4">
    <source>
        <dbReference type="Proteomes" id="UP000237839"/>
    </source>
</evidence>